<evidence type="ECO:0000313" key="3">
    <source>
        <dbReference type="Proteomes" id="UP000694569"/>
    </source>
</evidence>
<proteinExistence type="predicted"/>
<protein>
    <recommendedName>
        <fullName evidence="1">Endonuclease/exonuclease/phosphatase domain-containing protein</fullName>
    </recommendedName>
</protein>
<dbReference type="Proteomes" id="UP000694569">
    <property type="component" value="Unplaced"/>
</dbReference>
<dbReference type="InterPro" id="IPR005135">
    <property type="entry name" value="Endo/exonuclease/phosphatase"/>
</dbReference>
<dbReference type="GeneTree" id="ENSGT00940000154988"/>
<reference evidence="2" key="1">
    <citation type="submission" date="2025-08" db="UniProtKB">
        <authorList>
            <consortium name="Ensembl"/>
        </authorList>
    </citation>
    <scope>IDENTIFICATION</scope>
</reference>
<evidence type="ECO:0000259" key="1">
    <source>
        <dbReference type="Pfam" id="PF03372"/>
    </source>
</evidence>
<dbReference type="InterPro" id="IPR036691">
    <property type="entry name" value="Endo/exonu/phosph_ase_sf"/>
</dbReference>
<sequence>MRLNKKLKSKHKIVIPLTIGTWNVRTLQDNPSADRPERTALVARELARFNIDVAALCETRVANEGQLTEIGGGYTFFWCGRSSNEHRTSGVGFAVKNHLVRILASLPKSVNDRLMTLNLPLPRGKQAKLISAYAPTMMNPDEVKDKFYEDPDALLSSVKRTDRLILLGDFNARVGSDHSAWDGVIGKNRIGKCNSNGLLLLKTCAVHDLTITNTIFRLPNCKKTSWMHPRSKHWHLIDYVIVRRKDRQDVRVTKAMPSADCWTDHRLIISKLSFYIKPKRCPQGNKVVMKWINIRKLRNPNTATSQAEDLDNQLSELQLEGNAEKDWESFRDIVHSSALKVLGPSHRKQQDWFDENDDEIKALLAEKHCLHRAYQKDPSSIAKKNAVNNTRRTVQSKLRKMQDSWLIAEA</sequence>
<keyword evidence="3" id="KW-1185">Reference proteome</keyword>
<dbReference type="OrthoDB" id="5989678at2759"/>
<dbReference type="SUPFAM" id="SSF56219">
    <property type="entry name" value="DNase I-like"/>
    <property type="match status" value="1"/>
</dbReference>
<dbReference type="GO" id="GO:0003824">
    <property type="term" value="F:catalytic activity"/>
    <property type="evidence" value="ECO:0007669"/>
    <property type="project" value="InterPro"/>
</dbReference>
<dbReference type="AlphaFoldDB" id="A0A8C5M988"/>
<evidence type="ECO:0000313" key="2">
    <source>
        <dbReference type="Ensembl" id="ENSLLEP00000008626.1"/>
    </source>
</evidence>
<dbReference type="Ensembl" id="ENSLLET00000008968.1">
    <property type="protein sequence ID" value="ENSLLEP00000008626.1"/>
    <property type="gene ID" value="ENSLLEG00000005503.1"/>
</dbReference>
<name>A0A8C5M988_9ANUR</name>
<dbReference type="InterPro" id="IPR027124">
    <property type="entry name" value="Swc5/CFDP1/2"/>
</dbReference>
<feature type="domain" description="Endonuclease/exonuclease/phosphatase" evidence="1">
    <location>
        <begin position="20"/>
        <end position="244"/>
    </location>
</feature>
<organism evidence="2 3">
    <name type="scientific">Leptobrachium leishanense</name>
    <name type="common">Leishan spiny toad</name>
    <dbReference type="NCBI Taxonomy" id="445787"/>
    <lineage>
        <taxon>Eukaryota</taxon>
        <taxon>Metazoa</taxon>
        <taxon>Chordata</taxon>
        <taxon>Craniata</taxon>
        <taxon>Vertebrata</taxon>
        <taxon>Euteleostomi</taxon>
        <taxon>Amphibia</taxon>
        <taxon>Batrachia</taxon>
        <taxon>Anura</taxon>
        <taxon>Pelobatoidea</taxon>
        <taxon>Megophryidae</taxon>
        <taxon>Leptobrachium</taxon>
    </lineage>
</organism>
<dbReference type="PANTHER" id="PTHR23227:SF84">
    <property type="entry name" value="ENDONUCLEASE_EXONUCLEASE_PHOSPHATASE DOMAIN-CONTAINING PROTEIN"/>
    <property type="match status" value="1"/>
</dbReference>
<reference evidence="2" key="2">
    <citation type="submission" date="2025-09" db="UniProtKB">
        <authorList>
            <consortium name="Ensembl"/>
        </authorList>
    </citation>
    <scope>IDENTIFICATION</scope>
</reference>
<dbReference type="PANTHER" id="PTHR23227">
    <property type="entry name" value="BUCENTAUR RELATED"/>
    <property type="match status" value="1"/>
</dbReference>
<dbReference type="Gene3D" id="3.60.10.10">
    <property type="entry name" value="Endonuclease/exonuclease/phosphatase"/>
    <property type="match status" value="1"/>
</dbReference>
<accession>A0A8C5M988</accession>
<dbReference type="CDD" id="cd09076">
    <property type="entry name" value="L1-EN"/>
    <property type="match status" value="1"/>
</dbReference>
<dbReference type="Pfam" id="PF03372">
    <property type="entry name" value="Exo_endo_phos"/>
    <property type="match status" value="1"/>
</dbReference>